<dbReference type="RefSeq" id="WP_307471363.1">
    <property type="nucleotide sequence ID" value="NZ_JAUSUB010000001.1"/>
</dbReference>
<evidence type="ECO:0000256" key="7">
    <source>
        <dbReference type="ARBA" id="ARBA00022989"/>
    </source>
</evidence>
<evidence type="ECO:0000256" key="1">
    <source>
        <dbReference type="ARBA" id="ARBA00004651"/>
    </source>
</evidence>
<reference evidence="11 12" key="1">
    <citation type="submission" date="2023-07" db="EMBL/GenBank/DDBJ databases">
        <title>Genomic Encyclopedia of Type Strains, Phase IV (KMG-IV): sequencing the most valuable type-strain genomes for metagenomic binning, comparative biology and taxonomic classification.</title>
        <authorList>
            <person name="Goeker M."/>
        </authorList>
    </citation>
    <scope>NUCLEOTIDE SEQUENCE [LARGE SCALE GENOMIC DNA]</scope>
    <source>
        <strain evidence="11 12">DSM 23494</strain>
    </source>
</reference>
<evidence type="ECO:0000256" key="6">
    <source>
        <dbReference type="ARBA" id="ARBA00022958"/>
    </source>
</evidence>
<evidence type="ECO:0000256" key="9">
    <source>
        <dbReference type="ARBA" id="ARBA00023136"/>
    </source>
</evidence>
<feature type="transmembrane region" description="Helical" evidence="10">
    <location>
        <begin position="415"/>
        <end position="438"/>
    </location>
</feature>
<evidence type="ECO:0000256" key="3">
    <source>
        <dbReference type="ARBA" id="ARBA00022475"/>
    </source>
</evidence>
<dbReference type="Proteomes" id="UP001238088">
    <property type="component" value="Unassembled WGS sequence"/>
</dbReference>
<evidence type="ECO:0000256" key="4">
    <source>
        <dbReference type="ARBA" id="ARBA00022538"/>
    </source>
</evidence>
<feature type="transmembrane region" description="Helical" evidence="10">
    <location>
        <begin position="322"/>
        <end position="340"/>
    </location>
</feature>
<sequence>MLKIDFSQLGDNHKKTKDYLDPPKILVLGFAAVILIGALLLTLPISTEDGNGLSFLDALFTATSATCVTGLVVVDTGDTFSMFGELVIISLIQIGGLGFMTFATFLFLLLGKKISLKERLLLKEAFNNFSLAGIVKLVKRILIFTAVIEILGGTILAIRFSFDMPVGKAIYFGFFHAISNFNNAGFDLMGEFRSLTPYVEDPIVVLTICSLIILGGIGFIVMNELFEYRKTRRLSVHTKIVLITTLILTVGGTILILLFEYGNDQTLGPLSNTGKFLGALFQGVTPRTAGSNTLPIADLTHSTLFLTIFLMFIGAGSGSTAGGIKITTFAVLIATVWAQFKGNEDVVLFRRRVPIETILKALTVVMSGLLIVIIITFLLSITEKGHDFIVYLFEATSAFGTVGLSMGLTPELSPIGRVLIIFTMFAGRLGPLTIGFAITKRRKKEAFHHPKGNIMIG</sequence>
<organism evidence="11 12">
    <name type="scientific">Cytobacillus purgationiresistens</name>
    <dbReference type="NCBI Taxonomy" id="863449"/>
    <lineage>
        <taxon>Bacteria</taxon>
        <taxon>Bacillati</taxon>
        <taxon>Bacillota</taxon>
        <taxon>Bacilli</taxon>
        <taxon>Bacillales</taxon>
        <taxon>Bacillaceae</taxon>
        <taxon>Cytobacillus</taxon>
    </lineage>
</organism>
<feature type="transmembrane region" description="Helical" evidence="10">
    <location>
        <begin position="238"/>
        <end position="259"/>
    </location>
</feature>
<evidence type="ECO:0000313" key="12">
    <source>
        <dbReference type="Proteomes" id="UP001238088"/>
    </source>
</evidence>
<keyword evidence="5 10" id="KW-0812">Transmembrane</keyword>
<feature type="transmembrane region" description="Helical" evidence="10">
    <location>
        <begin position="25"/>
        <end position="43"/>
    </location>
</feature>
<dbReference type="Pfam" id="PF02386">
    <property type="entry name" value="TrkH"/>
    <property type="match status" value="1"/>
</dbReference>
<gene>
    <name evidence="11" type="ORF">J2S17_000406</name>
</gene>
<feature type="transmembrane region" description="Helical" evidence="10">
    <location>
        <begin position="360"/>
        <end position="381"/>
    </location>
</feature>
<feature type="transmembrane region" description="Helical" evidence="10">
    <location>
        <begin position="296"/>
        <end position="315"/>
    </location>
</feature>
<name>A0ABU0ACK6_9BACI</name>
<dbReference type="EMBL" id="JAUSUB010000001">
    <property type="protein sequence ID" value="MDQ0268537.1"/>
    <property type="molecule type" value="Genomic_DNA"/>
</dbReference>
<proteinExistence type="predicted"/>
<keyword evidence="7 10" id="KW-1133">Transmembrane helix</keyword>
<evidence type="ECO:0000256" key="10">
    <source>
        <dbReference type="SAM" id="Phobius"/>
    </source>
</evidence>
<keyword evidence="6" id="KW-0630">Potassium</keyword>
<dbReference type="InterPro" id="IPR004772">
    <property type="entry name" value="TrkH"/>
</dbReference>
<dbReference type="InterPro" id="IPR003445">
    <property type="entry name" value="Cat_transpt"/>
</dbReference>
<feature type="transmembrane region" description="Helical" evidence="10">
    <location>
        <begin position="141"/>
        <end position="162"/>
    </location>
</feature>
<comment type="subcellular location">
    <subcellularLocation>
        <location evidence="1">Cell membrane</location>
        <topology evidence="1">Multi-pass membrane protein</topology>
    </subcellularLocation>
</comment>
<dbReference type="NCBIfam" id="TIGR00933">
    <property type="entry name" value="2a38"/>
    <property type="match status" value="1"/>
</dbReference>
<keyword evidence="4" id="KW-0633">Potassium transport</keyword>
<keyword evidence="8" id="KW-0406">Ion transport</keyword>
<dbReference type="PANTHER" id="PTHR32024">
    <property type="entry name" value="TRK SYSTEM POTASSIUM UPTAKE PROTEIN TRKG-RELATED"/>
    <property type="match status" value="1"/>
</dbReference>
<protein>
    <submittedName>
        <fullName evidence="11">Trk system potassium uptake protein TrkH</fullName>
    </submittedName>
</protein>
<feature type="transmembrane region" description="Helical" evidence="10">
    <location>
        <begin position="203"/>
        <end position="226"/>
    </location>
</feature>
<feature type="transmembrane region" description="Helical" evidence="10">
    <location>
        <begin position="55"/>
        <end position="74"/>
    </location>
</feature>
<evidence type="ECO:0000256" key="2">
    <source>
        <dbReference type="ARBA" id="ARBA00022448"/>
    </source>
</evidence>
<keyword evidence="12" id="KW-1185">Reference proteome</keyword>
<feature type="transmembrane region" description="Helical" evidence="10">
    <location>
        <begin position="86"/>
        <end position="110"/>
    </location>
</feature>
<keyword evidence="2" id="KW-0813">Transport</keyword>
<feature type="transmembrane region" description="Helical" evidence="10">
    <location>
        <begin position="388"/>
        <end position="409"/>
    </location>
</feature>
<comment type="caution">
    <text evidence="11">The sequence shown here is derived from an EMBL/GenBank/DDBJ whole genome shotgun (WGS) entry which is preliminary data.</text>
</comment>
<evidence type="ECO:0000256" key="8">
    <source>
        <dbReference type="ARBA" id="ARBA00023065"/>
    </source>
</evidence>
<keyword evidence="3" id="KW-1003">Cell membrane</keyword>
<keyword evidence="9 10" id="KW-0472">Membrane</keyword>
<accession>A0ABU0ACK6</accession>
<dbReference type="PANTHER" id="PTHR32024:SF1">
    <property type="entry name" value="KTR SYSTEM POTASSIUM UPTAKE PROTEIN B"/>
    <property type="match status" value="1"/>
</dbReference>
<evidence type="ECO:0000256" key="5">
    <source>
        <dbReference type="ARBA" id="ARBA00022692"/>
    </source>
</evidence>
<evidence type="ECO:0000313" key="11">
    <source>
        <dbReference type="EMBL" id="MDQ0268537.1"/>
    </source>
</evidence>